<feature type="domain" description="AB hydrolase-1" evidence="1">
    <location>
        <begin position="137"/>
        <end position="209"/>
    </location>
</feature>
<dbReference type="InterPro" id="IPR029058">
    <property type="entry name" value="AB_hydrolase_fold"/>
</dbReference>
<dbReference type="GeneID" id="7829123"/>
<dbReference type="HOGENOM" id="CLU_699252_0_0_1"/>
<proteinExistence type="predicted"/>
<dbReference type="InParanoid" id="Q22LS2"/>
<protein>
    <submittedName>
        <fullName evidence="2">Alpha/beta hydrolase family protein</fullName>
    </submittedName>
</protein>
<dbReference type="KEGG" id="tet:TTHERM_00699780"/>
<dbReference type="ESTHER" id="tetts-q22ls2">
    <property type="family name" value="6_AlphaBeta_hydrolase"/>
</dbReference>
<dbReference type="GO" id="GO:0016787">
    <property type="term" value="F:hydrolase activity"/>
    <property type="evidence" value="ECO:0007669"/>
    <property type="project" value="UniProtKB-KW"/>
</dbReference>
<evidence type="ECO:0000313" key="2">
    <source>
        <dbReference type="EMBL" id="EAR86194.2"/>
    </source>
</evidence>
<name>Q22LS2_TETTS</name>
<dbReference type="RefSeq" id="XP_976789.2">
    <property type="nucleotide sequence ID" value="XM_971696.2"/>
</dbReference>
<gene>
    <name evidence="2" type="ORF">TTHERM_00699780</name>
</gene>
<evidence type="ECO:0000313" key="3">
    <source>
        <dbReference type="Proteomes" id="UP000009168"/>
    </source>
</evidence>
<keyword evidence="3" id="KW-1185">Reference proteome</keyword>
<dbReference type="AlphaFoldDB" id="Q22LS2"/>
<accession>Q22LS2</accession>
<reference evidence="3" key="1">
    <citation type="journal article" date="2006" name="PLoS Biol.">
        <title>Macronuclear genome sequence of the ciliate Tetrahymena thermophila, a model eukaryote.</title>
        <authorList>
            <person name="Eisen J.A."/>
            <person name="Coyne R.S."/>
            <person name="Wu M."/>
            <person name="Wu D."/>
            <person name="Thiagarajan M."/>
            <person name="Wortman J.R."/>
            <person name="Badger J.H."/>
            <person name="Ren Q."/>
            <person name="Amedeo P."/>
            <person name="Jones K.M."/>
            <person name="Tallon L.J."/>
            <person name="Delcher A.L."/>
            <person name="Salzberg S.L."/>
            <person name="Silva J.C."/>
            <person name="Haas B.J."/>
            <person name="Majoros W.H."/>
            <person name="Farzad M."/>
            <person name="Carlton J.M."/>
            <person name="Smith R.K. Jr."/>
            <person name="Garg J."/>
            <person name="Pearlman R.E."/>
            <person name="Karrer K.M."/>
            <person name="Sun L."/>
            <person name="Manning G."/>
            <person name="Elde N.C."/>
            <person name="Turkewitz A.P."/>
            <person name="Asai D.J."/>
            <person name="Wilkes D.E."/>
            <person name="Wang Y."/>
            <person name="Cai H."/>
            <person name="Collins K."/>
            <person name="Stewart B.A."/>
            <person name="Lee S.R."/>
            <person name="Wilamowska K."/>
            <person name="Weinberg Z."/>
            <person name="Ruzzo W.L."/>
            <person name="Wloga D."/>
            <person name="Gaertig J."/>
            <person name="Frankel J."/>
            <person name="Tsao C.-C."/>
            <person name="Gorovsky M.A."/>
            <person name="Keeling P.J."/>
            <person name="Waller R.F."/>
            <person name="Patron N.J."/>
            <person name="Cherry J.M."/>
            <person name="Stover N.A."/>
            <person name="Krieger C.J."/>
            <person name="del Toro C."/>
            <person name="Ryder H.F."/>
            <person name="Williamson S.C."/>
            <person name="Barbeau R.A."/>
            <person name="Hamilton E.P."/>
            <person name="Orias E."/>
        </authorList>
    </citation>
    <scope>NUCLEOTIDE SEQUENCE [LARGE SCALE GENOMIC DNA]</scope>
    <source>
        <strain evidence="3">SB210</strain>
    </source>
</reference>
<sequence length="412" mass="48842">MPSQQQSQTEKDKVIFNIEQVLKDCKEKRELSEVERQTKSIISLSNQNIKNFKIVEDDSVKIPNANRRLIRYENPENKWFCYYTDNLQELKMSKQNLEMPELTILALHGGAFDYKELLKLEYAFGEKTCRWINFAYPGYDGFDDSRGSFKGSVREHCQLIADLLDHLEIGQVIFLGHSFGGYYRNYFTLMYPQRVIGTVSIATHSFEHNVGFRTWVECIERPLREYQVTQPELLKMIQNQPEKKKEVIKIIQDSFKYIRSNFGVQLAELEENKILTQIRILMQQDYPLEFKETFKFLNPNIPHLITFGFDDPLITLDKQTETIYYLQNNTSRKQFKLKRTPEVEKILEGVDFDYEKDVFYDNFLFMFEKCGHVPHLKRANELGYCLRIFSILINYLNTTNQLNHLLTQFPKL</sequence>
<dbReference type="EMBL" id="GG662861">
    <property type="protein sequence ID" value="EAR86194.2"/>
    <property type="molecule type" value="Genomic_DNA"/>
</dbReference>
<keyword evidence="2" id="KW-0378">Hydrolase</keyword>
<dbReference type="Gene3D" id="3.40.50.1820">
    <property type="entry name" value="alpha/beta hydrolase"/>
    <property type="match status" value="1"/>
</dbReference>
<dbReference type="PANTHER" id="PTHR47533">
    <property type="entry name" value="PROTEIN CBG21859"/>
    <property type="match status" value="1"/>
</dbReference>
<dbReference type="InterPro" id="IPR000073">
    <property type="entry name" value="AB_hydrolase_1"/>
</dbReference>
<dbReference type="PANTHER" id="PTHR47533:SF4">
    <property type="entry name" value="AB HYDROLASE-1 DOMAIN-CONTAINING PROTEIN"/>
    <property type="match status" value="1"/>
</dbReference>
<dbReference type="SUPFAM" id="SSF53474">
    <property type="entry name" value="alpha/beta-Hydrolases"/>
    <property type="match status" value="1"/>
</dbReference>
<organism evidence="2 3">
    <name type="scientific">Tetrahymena thermophila (strain SB210)</name>
    <dbReference type="NCBI Taxonomy" id="312017"/>
    <lineage>
        <taxon>Eukaryota</taxon>
        <taxon>Sar</taxon>
        <taxon>Alveolata</taxon>
        <taxon>Ciliophora</taxon>
        <taxon>Intramacronucleata</taxon>
        <taxon>Oligohymenophorea</taxon>
        <taxon>Hymenostomatida</taxon>
        <taxon>Tetrahymenina</taxon>
        <taxon>Tetrahymenidae</taxon>
        <taxon>Tetrahymena</taxon>
    </lineage>
</organism>
<evidence type="ECO:0000259" key="1">
    <source>
        <dbReference type="Pfam" id="PF00561"/>
    </source>
</evidence>
<dbReference type="SMR" id="Q22LS2"/>
<dbReference type="Proteomes" id="UP000009168">
    <property type="component" value="Unassembled WGS sequence"/>
</dbReference>
<dbReference type="Pfam" id="PF00561">
    <property type="entry name" value="Abhydrolase_1"/>
    <property type="match status" value="1"/>
</dbReference>